<keyword evidence="13 18" id="KW-0520">NAD</keyword>
<dbReference type="GO" id="GO:0005743">
    <property type="term" value="C:mitochondrial inner membrane"/>
    <property type="evidence" value="ECO:0007669"/>
    <property type="project" value="UniProtKB-SubCell"/>
</dbReference>
<name>A0A5B8ZWG8_9CUCU</name>
<evidence type="ECO:0000259" key="19">
    <source>
        <dbReference type="Pfam" id="PF00361"/>
    </source>
</evidence>
<feature type="transmembrane region" description="Helical" evidence="18">
    <location>
        <begin position="316"/>
        <end position="337"/>
    </location>
</feature>
<comment type="catalytic activity">
    <reaction evidence="17 18">
        <text>a ubiquinone + NADH + 5 H(+)(in) = a ubiquinol + NAD(+) + 4 H(+)(out)</text>
        <dbReference type="Rhea" id="RHEA:29091"/>
        <dbReference type="Rhea" id="RHEA-COMP:9565"/>
        <dbReference type="Rhea" id="RHEA-COMP:9566"/>
        <dbReference type="ChEBI" id="CHEBI:15378"/>
        <dbReference type="ChEBI" id="CHEBI:16389"/>
        <dbReference type="ChEBI" id="CHEBI:17976"/>
        <dbReference type="ChEBI" id="CHEBI:57540"/>
        <dbReference type="ChEBI" id="CHEBI:57945"/>
        <dbReference type="EC" id="7.1.1.2"/>
    </reaction>
</comment>
<feature type="transmembrane region" description="Helical" evidence="18">
    <location>
        <begin position="139"/>
        <end position="167"/>
    </location>
</feature>
<keyword evidence="11 18" id="KW-0249">Electron transport</keyword>
<feature type="transmembrane region" description="Helical" evidence="18">
    <location>
        <begin position="202"/>
        <end position="223"/>
    </location>
</feature>
<keyword evidence="7 18" id="KW-0679">Respiratory chain</keyword>
<feature type="transmembrane region" description="Helical" evidence="18">
    <location>
        <begin position="243"/>
        <end position="263"/>
    </location>
</feature>
<keyword evidence="8 18" id="KW-0812">Transmembrane</keyword>
<geneLocation type="mitochondrion" evidence="21"/>
<feature type="transmembrane region" description="Helical" evidence="18">
    <location>
        <begin position="97"/>
        <end position="119"/>
    </location>
</feature>
<evidence type="ECO:0000256" key="5">
    <source>
        <dbReference type="ARBA" id="ARBA00021008"/>
    </source>
</evidence>
<reference evidence="21" key="1">
    <citation type="journal article" date="2019" name="PLoS ONE">
        <title>Tracking outbreak populations of the pepper weevil Anthonomus eugenii (Coleoptera; Curculionidae) using complete mitochondrial genomes.</title>
        <authorList>
            <person name="van de Vossenberg B.T.L.H."/>
            <person name="Warbroek T."/>
            <person name="Waalwijk C."/>
            <person name="Ingerson-Mahar J."/>
            <person name="van der Gouw L."/>
            <person name="Loomans A.J.M."/>
        </authorList>
    </citation>
    <scope>NUCLEOTIDE SEQUENCE</scope>
    <source>
        <strain evidence="20">AG_mtDNA_138</strain>
        <strain evidence="21">AG_mtDNA_139</strain>
    </source>
</reference>
<keyword evidence="14 18" id="KW-0830">Ubiquinone</keyword>
<dbReference type="AlphaFoldDB" id="A0A5B8ZWG8"/>
<evidence type="ECO:0000313" key="21">
    <source>
        <dbReference type="EMBL" id="QED57316.1"/>
    </source>
</evidence>
<feature type="domain" description="NADH:quinone oxidoreductase/Mrp antiporter transmembrane" evidence="19">
    <location>
        <begin position="34"/>
        <end position="287"/>
    </location>
</feature>
<evidence type="ECO:0000256" key="2">
    <source>
        <dbReference type="ARBA" id="ARBA00004448"/>
    </source>
</evidence>
<evidence type="ECO:0000256" key="13">
    <source>
        <dbReference type="ARBA" id="ARBA00023027"/>
    </source>
</evidence>
<sequence length="342" mass="40007">MKVSILFFLILQMNKILFYSTLMMSSILAISGISWVTVWISLEMNLLSIMPLMKNKMKNTSEAMIKYFMIQAMASTILLFSILIFQLTKKMELINSAYFMLNSALFMKMGAAPFHFWYPETLSGISWENNFIMLTWQKIAPMILITTIKFSIMFIFVFITFSTLLGSLQSFNQICMRKFLGYSSINHIGWMLSTLLTSHTIWMFYFLIYSLISMNIVIILQKLNIFYFNQINGLLSFNLKLKFMYMLNFLSLSGLPPFLGFIPKWLIISHLAMNNLYALSMILIIFTLLAMYVYLRITFSTFSLFYKQMIFTLSGKITYFIYFLNFLTLMGSMIHILSTSFL</sequence>
<dbReference type="Pfam" id="PF00361">
    <property type="entry name" value="Proton_antipo_M"/>
    <property type="match status" value="1"/>
</dbReference>
<dbReference type="PANTHER" id="PTHR46552">
    <property type="entry name" value="NADH-UBIQUINONE OXIDOREDUCTASE CHAIN 2"/>
    <property type="match status" value="1"/>
</dbReference>
<comment type="subcellular location">
    <subcellularLocation>
        <location evidence="2 18">Mitochondrion inner membrane</location>
        <topology evidence="2 18">Multi-pass membrane protein</topology>
    </subcellularLocation>
</comment>
<keyword evidence="6" id="KW-0813">Transport</keyword>
<keyword evidence="10 18" id="KW-1278">Translocase</keyword>
<dbReference type="EMBL" id="MK653812">
    <property type="protein sequence ID" value="QED57308.1"/>
    <property type="molecule type" value="Genomic_DNA"/>
</dbReference>
<evidence type="ECO:0000256" key="11">
    <source>
        <dbReference type="ARBA" id="ARBA00022982"/>
    </source>
</evidence>
<evidence type="ECO:0000256" key="12">
    <source>
        <dbReference type="ARBA" id="ARBA00022989"/>
    </source>
</evidence>
<evidence type="ECO:0000256" key="10">
    <source>
        <dbReference type="ARBA" id="ARBA00022967"/>
    </source>
</evidence>
<proteinExistence type="inferred from homology"/>
<dbReference type="GO" id="GO:0006120">
    <property type="term" value="P:mitochondrial electron transport, NADH to ubiquinone"/>
    <property type="evidence" value="ECO:0007669"/>
    <property type="project" value="InterPro"/>
</dbReference>
<evidence type="ECO:0000256" key="15">
    <source>
        <dbReference type="ARBA" id="ARBA00023128"/>
    </source>
</evidence>
<keyword evidence="12 18" id="KW-1133">Transmembrane helix</keyword>
<evidence type="ECO:0000313" key="20">
    <source>
        <dbReference type="EMBL" id="QED57308.1"/>
    </source>
</evidence>
<keyword evidence="15 18" id="KW-0496">Mitochondrion</keyword>
<evidence type="ECO:0000256" key="4">
    <source>
        <dbReference type="ARBA" id="ARBA00012944"/>
    </source>
</evidence>
<evidence type="ECO:0000256" key="9">
    <source>
        <dbReference type="ARBA" id="ARBA00022792"/>
    </source>
</evidence>
<evidence type="ECO:0000256" key="6">
    <source>
        <dbReference type="ARBA" id="ARBA00022448"/>
    </source>
</evidence>
<evidence type="ECO:0000256" key="17">
    <source>
        <dbReference type="ARBA" id="ARBA00049551"/>
    </source>
</evidence>
<dbReference type="PANTHER" id="PTHR46552:SF1">
    <property type="entry name" value="NADH-UBIQUINONE OXIDOREDUCTASE CHAIN 2"/>
    <property type="match status" value="1"/>
</dbReference>
<evidence type="ECO:0000256" key="16">
    <source>
        <dbReference type="ARBA" id="ARBA00023136"/>
    </source>
</evidence>
<dbReference type="InterPro" id="IPR001750">
    <property type="entry name" value="ND/Mrp_TM"/>
</dbReference>
<comment type="function">
    <text evidence="1">Core subunit of the mitochondrial membrane respiratory chain NADH dehydrogenase (Complex I) that is believed to belong to the minimal assembly required for catalysis. Complex I functions in the transfer of electrons from NADH to the respiratory chain. The immediate electron acceptor for the enzyme is believed to be ubiquinone.</text>
</comment>
<organism evidence="21">
    <name type="scientific">Anthonomus rectirostris</name>
    <dbReference type="NCBI Taxonomy" id="1341944"/>
    <lineage>
        <taxon>Eukaryota</taxon>
        <taxon>Metazoa</taxon>
        <taxon>Ecdysozoa</taxon>
        <taxon>Arthropoda</taxon>
        <taxon>Hexapoda</taxon>
        <taxon>Insecta</taxon>
        <taxon>Pterygota</taxon>
        <taxon>Neoptera</taxon>
        <taxon>Endopterygota</taxon>
        <taxon>Coleoptera</taxon>
        <taxon>Polyphaga</taxon>
        <taxon>Cucujiformia</taxon>
        <taxon>Curculionidae</taxon>
        <taxon>Curculioninae</taxon>
        <taxon>Anthonomini</taxon>
        <taxon>Anthonomus</taxon>
    </lineage>
</organism>
<feature type="transmembrane region" description="Helical" evidence="18">
    <location>
        <begin position="16"/>
        <end position="42"/>
    </location>
</feature>
<dbReference type="InterPro" id="IPR050175">
    <property type="entry name" value="Complex_I_Subunit_2"/>
</dbReference>
<evidence type="ECO:0000256" key="14">
    <source>
        <dbReference type="ARBA" id="ARBA00023075"/>
    </source>
</evidence>
<evidence type="ECO:0000256" key="1">
    <source>
        <dbReference type="ARBA" id="ARBA00003257"/>
    </source>
</evidence>
<dbReference type="InterPro" id="IPR003917">
    <property type="entry name" value="NADH_UbQ_OxRdtase_chain2"/>
</dbReference>
<evidence type="ECO:0000256" key="18">
    <source>
        <dbReference type="RuleBase" id="RU003403"/>
    </source>
</evidence>
<accession>A0A5B8ZWG8</accession>
<keyword evidence="9 18" id="KW-0999">Mitochondrion inner membrane</keyword>
<dbReference type="EC" id="7.1.1.2" evidence="4 18"/>
<dbReference type="PRINTS" id="PR01436">
    <property type="entry name" value="NADHDHGNASE2"/>
</dbReference>
<dbReference type="GO" id="GO:0008137">
    <property type="term" value="F:NADH dehydrogenase (ubiquinone) activity"/>
    <property type="evidence" value="ECO:0007669"/>
    <property type="project" value="UniProtKB-EC"/>
</dbReference>
<gene>
    <name evidence="21" type="primary">nad2</name>
</gene>
<evidence type="ECO:0000256" key="3">
    <source>
        <dbReference type="ARBA" id="ARBA00007012"/>
    </source>
</evidence>
<feature type="transmembrane region" description="Helical" evidence="18">
    <location>
        <begin position="275"/>
        <end position="295"/>
    </location>
</feature>
<protein>
    <recommendedName>
        <fullName evidence="5 18">NADH-ubiquinone oxidoreductase chain 2</fullName>
        <ecNumber evidence="4 18">7.1.1.2</ecNumber>
    </recommendedName>
</protein>
<keyword evidence="16 18" id="KW-0472">Membrane</keyword>
<evidence type="ECO:0000256" key="8">
    <source>
        <dbReference type="ARBA" id="ARBA00022692"/>
    </source>
</evidence>
<dbReference type="EMBL" id="MK653916">
    <property type="protein sequence ID" value="QED57316.1"/>
    <property type="molecule type" value="Genomic_DNA"/>
</dbReference>
<feature type="transmembrane region" description="Helical" evidence="18">
    <location>
        <begin position="64"/>
        <end position="85"/>
    </location>
</feature>
<comment type="function">
    <text evidence="18">Core subunit of the mitochondrial membrane respiratory chain NADH dehydrogenase (Complex I) which catalyzes electron transfer from NADH through the respiratory chain, using ubiquinone as an electron acceptor. Essential for the catalytic activity and assembly of complex I.</text>
</comment>
<evidence type="ECO:0000256" key="7">
    <source>
        <dbReference type="ARBA" id="ARBA00022660"/>
    </source>
</evidence>
<comment type="similarity">
    <text evidence="3 18">Belongs to the complex I subunit 2 family.</text>
</comment>